<dbReference type="InterPro" id="IPR009030">
    <property type="entry name" value="Growth_fac_rcpt_cys_sf"/>
</dbReference>
<dbReference type="Proteomes" id="UP000515135">
    <property type="component" value="Unplaced"/>
</dbReference>
<reference evidence="4" key="1">
    <citation type="submission" date="2025-08" db="UniProtKB">
        <authorList>
            <consortium name="RefSeq"/>
        </authorList>
    </citation>
    <scope>IDENTIFICATION</scope>
    <source>
        <tissue evidence="4">Gonad</tissue>
    </source>
</reference>
<keyword evidence="3" id="KW-1185">Reference proteome</keyword>
<dbReference type="RefSeq" id="XP_019628779.1">
    <property type="nucleotide sequence ID" value="XM_019773220.1"/>
</dbReference>
<evidence type="ECO:0000313" key="4">
    <source>
        <dbReference type="RefSeq" id="XP_019628779.1"/>
    </source>
</evidence>
<feature type="non-terminal residue" evidence="4">
    <location>
        <position position="1"/>
    </location>
</feature>
<gene>
    <name evidence="4" type="primary">LOC109473356</name>
</gene>
<dbReference type="KEGG" id="bbel:109473356"/>
<protein>
    <submittedName>
        <fullName evidence="4">Sushi, von Willebrand factor type A, EGF and pentraxin domain-containing protein 1-like</fullName>
    </submittedName>
</protein>
<dbReference type="InterPro" id="IPR011641">
    <property type="entry name" value="Tyr-kin_ephrin_A/B_rcpt-like"/>
</dbReference>
<accession>A0A6P4Z4C1</accession>
<dbReference type="Gene3D" id="2.10.50.10">
    <property type="entry name" value="Tumor Necrosis Factor Receptor, subunit A, domain 2"/>
    <property type="match status" value="1"/>
</dbReference>
<proteinExistence type="predicted"/>
<evidence type="ECO:0000256" key="1">
    <source>
        <dbReference type="SAM" id="Phobius"/>
    </source>
</evidence>
<keyword evidence="1" id="KW-0812">Transmembrane</keyword>
<keyword evidence="1" id="KW-0472">Membrane</keyword>
<sequence length="583" mass="63982">NGLQTVPISDDYEFPESSLDALDGDFLSKTYTFNAIFTIDGLPDRFCSISIHLTDNTPPTASCPEVPVILEGDECSEVDVSEHCNRDWFTDNVGIPENICDADKASSTGFDVLPGIPTTVEWQIRDISGVSSEDECTIEFVCQALAPECENLPTIPKFGALACGKKKQGGQQCVLFCHKTKLMILSDTLSTNLINCNGEEWDQTLGGRSCDRVTKPGATEKYVNFSFSSKKCETNPEEFEEHILEVLYNYQEDHDLACKTSENDINKICDAKIKFHCGSKVNNRRRRQLATFITNVTIHFGVSESFSYTGDETVVEAQLLALNTWVQKTVDILQALVTSGNFTIIMNGTVFTADPQSFSSSPLQTVCRSGQVIVGSRCYPCPAGYHHDSLNNTCLSCPYHTYQEQEQQVTCLPCPNGTITIRDGAVGLEECIPGLVDSTSHLSPKVFLALGFIFGFAIGVLALARYCKKQKSNKVTTVKPFVPKNDLQQVIGNDGHAHGYPLKTKDKATSDWVIIPKTLPKGNKITPGPMHLSAWDTCCTDPKASMDPGRVLLPRTPIPPNKIVVRDKGTPPPQVPNIVESDC</sequence>
<dbReference type="OrthoDB" id="5967066at2759"/>
<feature type="domain" description="Tyrosine-protein kinase ephrin type A/B receptor-like" evidence="2">
    <location>
        <begin position="384"/>
        <end position="431"/>
    </location>
</feature>
<evidence type="ECO:0000313" key="3">
    <source>
        <dbReference type="Proteomes" id="UP000515135"/>
    </source>
</evidence>
<organism evidence="3 4">
    <name type="scientific">Branchiostoma belcheri</name>
    <name type="common">Amphioxus</name>
    <dbReference type="NCBI Taxonomy" id="7741"/>
    <lineage>
        <taxon>Eukaryota</taxon>
        <taxon>Metazoa</taxon>
        <taxon>Chordata</taxon>
        <taxon>Cephalochordata</taxon>
        <taxon>Leptocardii</taxon>
        <taxon>Amphioxiformes</taxon>
        <taxon>Branchiostomatidae</taxon>
        <taxon>Branchiostoma</taxon>
    </lineage>
</organism>
<dbReference type="SUPFAM" id="SSF57184">
    <property type="entry name" value="Growth factor receptor domain"/>
    <property type="match status" value="1"/>
</dbReference>
<feature type="transmembrane region" description="Helical" evidence="1">
    <location>
        <begin position="446"/>
        <end position="464"/>
    </location>
</feature>
<name>A0A6P4Z4C1_BRABE</name>
<dbReference type="SMART" id="SM01411">
    <property type="entry name" value="Ephrin_rec_like"/>
    <property type="match status" value="1"/>
</dbReference>
<keyword evidence="1" id="KW-1133">Transmembrane helix</keyword>
<dbReference type="Pfam" id="PF07699">
    <property type="entry name" value="Ephrin_rec_like"/>
    <property type="match status" value="1"/>
</dbReference>
<dbReference type="AlphaFoldDB" id="A0A6P4Z4C1"/>
<evidence type="ECO:0000259" key="2">
    <source>
        <dbReference type="Pfam" id="PF07699"/>
    </source>
</evidence>
<dbReference type="GeneID" id="109473356"/>